<dbReference type="Gene3D" id="3.30.70.920">
    <property type="match status" value="1"/>
</dbReference>
<accession>A0A170QB53</accession>
<dbReference type="EMBL" id="FAXA01000430">
    <property type="protein sequence ID" value="CUV03527.1"/>
    <property type="molecule type" value="Genomic_DNA"/>
</dbReference>
<dbReference type="AlphaFoldDB" id="A0A170QB53"/>
<dbReference type="InterPro" id="IPR019887">
    <property type="entry name" value="Tscrpt_reg_AsnC/Lrp_C"/>
</dbReference>
<sequence>MAARAYILIETQVGKSREAAEALRSLHGVPSVDIITGAFDIIALVEAPDMISMADLVTGQVQSIPGVTRTITCVAA</sequence>
<reference evidence="2" key="1">
    <citation type="submission" date="2015-10" db="EMBL/GenBank/DDBJ databases">
        <authorList>
            <person name="Gilbert D.G."/>
        </authorList>
    </citation>
    <scope>NUCLEOTIDE SEQUENCE</scope>
</reference>
<dbReference type="SUPFAM" id="SSF54909">
    <property type="entry name" value="Dimeric alpha+beta barrel"/>
    <property type="match status" value="1"/>
</dbReference>
<evidence type="ECO:0000259" key="1">
    <source>
        <dbReference type="Pfam" id="PF01037"/>
    </source>
</evidence>
<gene>
    <name evidence="2" type="ORF">MGWOODY_Clf1699</name>
</gene>
<feature type="domain" description="Transcription regulator AsnC/Lrp ligand binding" evidence="1">
    <location>
        <begin position="7"/>
        <end position="75"/>
    </location>
</feature>
<organism evidence="2">
    <name type="scientific">hydrothermal vent metagenome</name>
    <dbReference type="NCBI Taxonomy" id="652676"/>
    <lineage>
        <taxon>unclassified sequences</taxon>
        <taxon>metagenomes</taxon>
        <taxon>ecological metagenomes</taxon>
    </lineage>
</organism>
<evidence type="ECO:0000313" key="2">
    <source>
        <dbReference type="EMBL" id="CUV03527.1"/>
    </source>
</evidence>
<dbReference type="Pfam" id="PF01037">
    <property type="entry name" value="AsnC_trans_reg"/>
    <property type="match status" value="1"/>
</dbReference>
<dbReference type="InterPro" id="IPR011008">
    <property type="entry name" value="Dimeric_a/b-barrel"/>
</dbReference>
<protein>
    <submittedName>
        <fullName evidence="2">Transcriptional regulator, AsnC family</fullName>
    </submittedName>
</protein>
<proteinExistence type="predicted"/>
<name>A0A170QB53_9ZZZZ</name>